<dbReference type="InterPro" id="IPR020396">
    <property type="entry name" value="NADH_UbQ_OxRdtase_CS"/>
</dbReference>
<dbReference type="PANTHER" id="PTHR10884:SF14">
    <property type="entry name" value="NADH DEHYDROGENASE [UBIQUINONE] IRON-SULFUR PROTEIN 3, MITOCHONDRIAL"/>
    <property type="match status" value="1"/>
</dbReference>
<accession>A0A6J5ZXI0</accession>
<reference evidence="4" key="1">
    <citation type="submission" date="2020-05" db="EMBL/GenBank/DDBJ databases">
        <authorList>
            <person name="Chiriac C."/>
            <person name="Salcher M."/>
            <person name="Ghai R."/>
            <person name="Kavagutti S V."/>
        </authorList>
    </citation>
    <scope>NUCLEOTIDE SEQUENCE</scope>
</reference>
<dbReference type="EMBL" id="CAESAN010000120">
    <property type="protein sequence ID" value="CAB4346258.1"/>
    <property type="molecule type" value="Genomic_DNA"/>
</dbReference>
<proteinExistence type="inferred from homology"/>
<evidence type="ECO:0000256" key="2">
    <source>
        <dbReference type="ARBA" id="ARBA00022448"/>
    </source>
</evidence>
<dbReference type="InterPro" id="IPR010218">
    <property type="entry name" value="NADH_DH_suC"/>
</dbReference>
<evidence type="ECO:0000259" key="3">
    <source>
        <dbReference type="Pfam" id="PF00329"/>
    </source>
</evidence>
<dbReference type="SUPFAM" id="SSF143243">
    <property type="entry name" value="Nqo5-like"/>
    <property type="match status" value="1"/>
</dbReference>
<gene>
    <name evidence="4" type="ORF">UFOPK3547_01300</name>
</gene>
<keyword evidence="2" id="KW-0813">Transport</keyword>
<sequence length="169" mass="19012">MPDAATLERLVGALNASEAGSVLDTLESPGRVAIEVKPESIVGSLEVMRSAGYQFLASVHGIDYYPNEPRLGVDYEMLSREALDRVALTLRVSIEDPHVPSVTPAWPCANFQEREAFDMFGLIFDGHPDLRRILMPEDYEGYPQRRDFPIGGEPILFTHNEHNVPRWFE</sequence>
<protein>
    <submittedName>
        <fullName evidence="4">Unannotated protein</fullName>
    </submittedName>
</protein>
<name>A0A6J5ZXI0_9ZZZZ</name>
<dbReference type="Pfam" id="PF00329">
    <property type="entry name" value="Complex1_30kDa"/>
    <property type="match status" value="1"/>
</dbReference>
<feature type="domain" description="NADH:ubiquinone oxidoreductase 30kDa subunit" evidence="3">
    <location>
        <begin position="34"/>
        <end position="153"/>
    </location>
</feature>
<dbReference type="GO" id="GO:0008137">
    <property type="term" value="F:NADH dehydrogenase (ubiquinone) activity"/>
    <property type="evidence" value="ECO:0007669"/>
    <property type="project" value="InterPro"/>
</dbReference>
<evidence type="ECO:0000313" key="4">
    <source>
        <dbReference type="EMBL" id="CAB4346258.1"/>
    </source>
</evidence>
<dbReference type="InterPro" id="IPR001268">
    <property type="entry name" value="NADH_UbQ_OxRdtase_30kDa_su"/>
</dbReference>
<dbReference type="AlphaFoldDB" id="A0A6J5ZXI0"/>
<dbReference type="Gene3D" id="3.30.460.80">
    <property type="entry name" value="NADH:ubiquinone oxidoreductase, 30kDa subunit"/>
    <property type="match status" value="1"/>
</dbReference>
<dbReference type="HAMAP" id="MF_01357">
    <property type="entry name" value="NDH1_NuoC"/>
    <property type="match status" value="1"/>
</dbReference>
<dbReference type="PROSITE" id="PS00542">
    <property type="entry name" value="COMPLEX1_30K"/>
    <property type="match status" value="1"/>
</dbReference>
<dbReference type="PANTHER" id="PTHR10884">
    <property type="entry name" value="NADH DEHYDROGENASE UBIQUINONE IRON-SULFUR PROTEIN 3"/>
    <property type="match status" value="1"/>
</dbReference>
<evidence type="ECO:0000256" key="1">
    <source>
        <dbReference type="ARBA" id="ARBA00007569"/>
    </source>
</evidence>
<comment type="similarity">
    <text evidence="1">Belongs to the complex I 30 kDa subunit family.</text>
</comment>
<dbReference type="InterPro" id="IPR037232">
    <property type="entry name" value="NADH_quin_OxRdtase_su_C/D-like"/>
</dbReference>
<dbReference type="NCBIfam" id="TIGR01961">
    <property type="entry name" value="NuoC_fam"/>
    <property type="match status" value="1"/>
</dbReference>
<dbReference type="GO" id="GO:0016651">
    <property type="term" value="F:oxidoreductase activity, acting on NAD(P)H"/>
    <property type="evidence" value="ECO:0007669"/>
    <property type="project" value="InterPro"/>
</dbReference>
<organism evidence="4">
    <name type="scientific">freshwater metagenome</name>
    <dbReference type="NCBI Taxonomy" id="449393"/>
    <lineage>
        <taxon>unclassified sequences</taxon>
        <taxon>metagenomes</taxon>
        <taxon>ecological metagenomes</taxon>
    </lineage>
</organism>